<organism evidence="1 2">
    <name type="scientific">Gilliamella apis</name>
    <dbReference type="NCBI Taxonomy" id="1970738"/>
    <lineage>
        <taxon>Bacteria</taxon>
        <taxon>Pseudomonadati</taxon>
        <taxon>Pseudomonadota</taxon>
        <taxon>Gammaproteobacteria</taxon>
        <taxon>Orbales</taxon>
        <taxon>Orbaceae</taxon>
        <taxon>Gilliamella</taxon>
    </lineage>
</organism>
<dbReference type="EMBL" id="QGLO01000006">
    <property type="protein sequence ID" value="PXY90398.1"/>
    <property type="molecule type" value="Genomic_DNA"/>
</dbReference>
<name>A0A2V4DM28_9GAMM</name>
<keyword evidence="2" id="KW-1185">Reference proteome</keyword>
<reference evidence="1 2" key="1">
    <citation type="submission" date="2018-05" db="EMBL/GenBank/DDBJ databases">
        <title>Reference genomes for bee gut microbiota database.</title>
        <authorList>
            <person name="Ellegaard K.M."/>
        </authorList>
    </citation>
    <scope>NUCLEOTIDE SEQUENCE [LARGE SCALE GENOMIC DNA]</scope>
    <source>
        <strain evidence="1 2">ESL0172</strain>
    </source>
</reference>
<protein>
    <submittedName>
        <fullName evidence="1">Alpha-2-macroglobulin</fullName>
    </submittedName>
</protein>
<accession>A0A2V4DM28</accession>
<sequence>MLFTFNVVTGNPLIDLLGSNIPELAKPTVGWRS</sequence>
<dbReference type="Proteomes" id="UP000247673">
    <property type="component" value="Unassembled WGS sequence"/>
</dbReference>
<evidence type="ECO:0000313" key="2">
    <source>
        <dbReference type="Proteomes" id="UP000247673"/>
    </source>
</evidence>
<dbReference type="AlphaFoldDB" id="A0A2V4DM28"/>
<comment type="caution">
    <text evidence="1">The sequence shown here is derived from an EMBL/GenBank/DDBJ whole genome shotgun (WGS) entry which is preliminary data.</text>
</comment>
<proteinExistence type="predicted"/>
<evidence type="ECO:0000313" key="1">
    <source>
        <dbReference type="EMBL" id="PXY90398.1"/>
    </source>
</evidence>
<gene>
    <name evidence="1" type="ORF">DKK78_08360</name>
</gene>